<dbReference type="OrthoDB" id="7473114at2759"/>
<evidence type="ECO:0000313" key="2">
    <source>
        <dbReference type="Proteomes" id="UP000447434"/>
    </source>
</evidence>
<proteinExistence type="predicted"/>
<organism evidence="1 2">
    <name type="scientific">Lupinus albus</name>
    <name type="common">White lupine</name>
    <name type="synonym">Lupinus termis</name>
    <dbReference type="NCBI Taxonomy" id="3870"/>
    <lineage>
        <taxon>Eukaryota</taxon>
        <taxon>Viridiplantae</taxon>
        <taxon>Streptophyta</taxon>
        <taxon>Embryophyta</taxon>
        <taxon>Tracheophyta</taxon>
        <taxon>Spermatophyta</taxon>
        <taxon>Magnoliopsida</taxon>
        <taxon>eudicotyledons</taxon>
        <taxon>Gunneridae</taxon>
        <taxon>Pentapetalae</taxon>
        <taxon>rosids</taxon>
        <taxon>fabids</taxon>
        <taxon>Fabales</taxon>
        <taxon>Fabaceae</taxon>
        <taxon>Papilionoideae</taxon>
        <taxon>50 kb inversion clade</taxon>
        <taxon>genistoids sensu lato</taxon>
        <taxon>core genistoids</taxon>
        <taxon>Genisteae</taxon>
        <taxon>Lupinus</taxon>
    </lineage>
</organism>
<gene>
    <name evidence="1" type="ORF">Lalb_Chr23g0276251</name>
</gene>
<evidence type="ECO:0000313" key="1">
    <source>
        <dbReference type="EMBL" id="KAE9587656.1"/>
    </source>
</evidence>
<sequence length="142" mass="16262">MNLFDTAILNTHDALANDNCTTEVQTDTAQASNNNSRVSNRIRKPPQYFSNYHCSLFNSFKPSFSSNIRYPISNHLSYEHLADKYRHFSLSIFVPMTPNTYKEATAQPCWNNAMQAELSALKTNKTWRLTTLPHDKRAIGCK</sequence>
<dbReference type="AlphaFoldDB" id="A0A6A4MXM3"/>
<protein>
    <submittedName>
        <fullName evidence="1">Uncharacterized protein</fullName>
    </submittedName>
</protein>
<keyword evidence="2" id="KW-1185">Reference proteome</keyword>
<dbReference type="Proteomes" id="UP000447434">
    <property type="component" value="Chromosome 23"/>
</dbReference>
<comment type="caution">
    <text evidence="1">The sequence shown here is derived from an EMBL/GenBank/DDBJ whole genome shotgun (WGS) entry which is preliminary data.</text>
</comment>
<reference evidence="2" key="1">
    <citation type="journal article" date="2020" name="Nat. Commun.">
        <title>Genome sequence of the cluster root forming white lupin.</title>
        <authorList>
            <person name="Hufnagel B."/>
            <person name="Marques A."/>
            <person name="Soriano A."/>
            <person name="Marques L."/>
            <person name="Divol F."/>
            <person name="Doumas P."/>
            <person name="Sallet E."/>
            <person name="Mancinotti D."/>
            <person name="Carrere S."/>
            <person name="Marande W."/>
            <person name="Arribat S."/>
            <person name="Keller J."/>
            <person name="Huneau C."/>
            <person name="Blein T."/>
            <person name="Aime D."/>
            <person name="Laguerre M."/>
            <person name="Taylor J."/>
            <person name="Schubert V."/>
            <person name="Nelson M."/>
            <person name="Geu-Flores F."/>
            <person name="Crespi M."/>
            <person name="Gallardo-Guerrero K."/>
            <person name="Delaux P.-M."/>
            <person name="Salse J."/>
            <person name="Berges H."/>
            <person name="Guyot R."/>
            <person name="Gouzy J."/>
            <person name="Peret B."/>
        </authorList>
    </citation>
    <scope>NUCLEOTIDE SEQUENCE [LARGE SCALE GENOMIC DNA]</scope>
    <source>
        <strain evidence="2">cv. Amiga</strain>
    </source>
</reference>
<accession>A0A6A4MXM3</accession>
<dbReference type="EMBL" id="WOCE01000023">
    <property type="protein sequence ID" value="KAE9587656.1"/>
    <property type="molecule type" value="Genomic_DNA"/>
</dbReference>
<name>A0A6A4MXM3_LUPAL</name>